<accession>V2X722</accession>
<keyword evidence="2" id="KW-1185">Reference proteome</keyword>
<reference evidence="1 2" key="1">
    <citation type="journal article" date="2014" name="BMC Genomics">
        <title>Genome and secretome analysis of the hemibiotrophic fungal pathogen, Moniliophthora roreri, which causes frosty pod rot disease of cacao: mechanisms of the biotrophic and necrotrophic phases.</title>
        <authorList>
            <person name="Meinhardt L.W."/>
            <person name="Costa G.G.L."/>
            <person name="Thomazella D.P.T."/>
            <person name="Teixeira P.J.P.L."/>
            <person name="Carazzolle M.F."/>
            <person name="Schuster S.C."/>
            <person name="Carlson J.E."/>
            <person name="Guiltinan M.J."/>
            <person name="Mieczkowski P."/>
            <person name="Farmer A."/>
            <person name="Ramaraj T."/>
            <person name="Crozier J."/>
            <person name="Davis R.E."/>
            <person name="Shao J."/>
            <person name="Melnick R.L."/>
            <person name="Pereira G.A.G."/>
            <person name="Bailey B.A."/>
        </authorList>
    </citation>
    <scope>NUCLEOTIDE SEQUENCE [LARGE SCALE GENOMIC DNA]</scope>
    <source>
        <strain evidence="1 2">MCA 2997</strain>
    </source>
</reference>
<name>V2X722_MONRO</name>
<comment type="caution">
    <text evidence="1">The sequence shown here is derived from an EMBL/GenBank/DDBJ whole genome shotgun (WGS) entry which is preliminary data.</text>
</comment>
<dbReference type="Proteomes" id="UP000017559">
    <property type="component" value="Unassembled WGS sequence"/>
</dbReference>
<dbReference type="KEGG" id="mrr:Moror_8695"/>
<dbReference type="HOGENOM" id="CLU_2334104_0_0_1"/>
<dbReference type="EMBL" id="AWSO01000550">
    <property type="protein sequence ID" value="ESK89562.1"/>
    <property type="molecule type" value="Genomic_DNA"/>
</dbReference>
<evidence type="ECO:0000313" key="1">
    <source>
        <dbReference type="EMBL" id="ESK89562.1"/>
    </source>
</evidence>
<sequence length="98" mass="10772">MPHFHVLAILTSMFKDYSAPGVAGGAACNGSNPSSDNSRAARRALNYCRRNLKLSVPDQDGDRVGESRWSMPAIVLATISSRSHSRRKQERICSQVVR</sequence>
<proteinExistence type="predicted"/>
<organism evidence="1 2">
    <name type="scientific">Moniliophthora roreri (strain MCA 2997)</name>
    <name type="common">Cocoa frosty pod rot fungus</name>
    <name type="synonym">Crinipellis roreri</name>
    <dbReference type="NCBI Taxonomy" id="1381753"/>
    <lineage>
        <taxon>Eukaryota</taxon>
        <taxon>Fungi</taxon>
        <taxon>Dikarya</taxon>
        <taxon>Basidiomycota</taxon>
        <taxon>Agaricomycotina</taxon>
        <taxon>Agaricomycetes</taxon>
        <taxon>Agaricomycetidae</taxon>
        <taxon>Agaricales</taxon>
        <taxon>Marasmiineae</taxon>
        <taxon>Marasmiaceae</taxon>
        <taxon>Moniliophthora</taxon>
    </lineage>
</organism>
<protein>
    <submittedName>
        <fullName evidence="1">Uncharacterized protein</fullName>
    </submittedName>
</protein>
<evidence type="ECO:0000313" key="2">
    <source>
        <dbReference type="Proteomes" id="UP000017559"/>
    </source>
</evidence>
<gene>
    <name evidence="1" type="ORF">Moror_8695</name>
</gene>
<dbReference type="AlphaFoldDB" id="V2X722"/>